<feature type="region of interest" description="Disordered" evidence="1">
    <location>
        <begin position="1"/>
        <end position="173"/>
    </location>
</feature>
<sequence>MSHSNSGSSSPLSSVPPSPSHEGRGSEHSFGLLYTELQLSEPEAGRISPQLILPGGPEEAEIVEAAQTPTTQATKATATTGKRPPDTTPEPFTKTIDTPTASPKKRRLKPQLISETPGGHQQEEVDVDKKRNFNPHEDGPAKKRKVLKRPGSARKELAKKGTKLPATVPRKLKKWQPDFVTQDTKSTLANQDIRAILSHPKAWSCLSDEDKKEILALFPDNQHILNPGTAAAAPNIATLRSDDTFRYDCARIAEHIADGRHDPQWLQEAWTAHERNQAGEFEEFEERAFEEDWGVKLPESMKKSGKKDMDQPKEEAIASNEKDMIGKTKTPGKTKTLPGIYYRDGEDELASSPPTLNGEYESKTVEVPSGKLDDIVEEMAEDDENKGGNTKEEDKLSKKAEGKRPATNGLKKWGQESI</sequence>
<dbReference type="InterPro" id="IPR028020">
    <property type="entry name" value="ASX_DEUBAD_dom"/>
</dbReference>
<feature type="compositionally biased region" description="Basic and acidic residues" evidence="1">
    <location>
        <begin position="121"/>
        <end position="141"/>
    </location>
</feature>
<feature type="region of interest" description="Disordered" evidence="1">
    <location>
        <begin position="300"/>
        <end position="418"/>
    </location>
</feature>
<accession>A0AAD5WV37</accession>
<dbReference type="EMBL" id="JAKWBI020000023">
    <property type="protein sequence ID" value="KAJ2905847.1"/>
    <property type="molecule type" value="Genomic_DNA"/>
</dbReference>
<dbReference type="AlphaFoldDB" id="A0AAD5WV37"/>
<evidence type="ECO:0000259" key="2">
    <source>
        <dbReference type="Pfam" id="PF13919"/>
    </source>
</evidence>
<dbReference type="Pfam" id="PF13919">
    <property type="entry name" value="ASXH"/>
    <property type="match status" value="1"/>
</dbReference>
<reference evidence="3" key="1">
    <citation type="submission" date="2022-07" db="EMBL/GenBank/DDBJ databases">
        <title>Draft genome sequence of Zalerion maritima ATCC 34329, a (micro)plastics degrading marine fungus.</title>
        <authorList>
            <person name="Paco A."/>
            <person name="Goncalves M.F.M."/>
            <person name="Rocha-Santos T.A.P."/>
            <person name="Alves A."/>
        </authorList>
    </citation>
    <scope>NUCLEOTIDE SEQUENCE</scope>
    <source>
        <strain evidence="3">ATCC 34329</strain>
    </source>
</reference>
<feature type="compositionally biased region" description="Acidic residues" evidence="1">
    <location>
        <begin position="375"/>
        <end position="384"/>
    </location>
</feature>
<keyword evidence="4" id="KW-1185">Reference proteome</keyword>
<feature type="compositionally biased region" description="Low complexity" evidence="1">
    <location>
        <begin position="65"/>
        <end position="80"/>
    </location>
</feature>
<feature type="domain" description="ASX DEUBAD" evidence="2">
    <location>
        <begin position="170"/>
        <end position="294"/>
    </location>
</feature>
<proteinExistence type="predicted"/>
<evidence type="ECO:0000313" key="4">
    <source>
        <dbReference type="Proteomes" id="UP001201980"/>
    </source>
</evidence>
<feature type="compositionally biased region" description="Basic and acidic residues" evidence="1">
    <location>
        <begin position="385"/>
        <end position="404"/>
    </location>
</feature>
<evidence type="ECO:0000313" key="3">
    <source>
        <dbReference type="EMBL" id="KAJ2905847.1"/>
    </source>
</evidence>
<organism evidence="3 4">
    <name type="scientific">Zalerion maritima</name>
    <dbReference type="NCBI Taxonomy" id="339359"/>
    <lineage>
        <taxon>Eukaryota</taxon>
        <taxon>Fungi</taxon>
        <taxon>Dikarya</taxon>
        <taxon>Ascomycota</taxon>
        <taxon>Pezizomycotina</taxon>
        <taxon>Sordariomycetes</taxon>
        <taxon>Lulworthiomycetidae</taxon>
        <taxon>Lulworthiales</taxon>
        <taxon>Lulworthiaceae</taxon>
        <taxon>Zalerion</taxon>
    </lineage>
</organism>
<dbReference type="Proteomes" id="UP001201980">
    <property type="component" value="Unassembled WGS sequence"/>
</dbReference>
<comment type="caution">
    <text evidence="3">The sequence shown here is derived from an EMBL/GenBank/DDBJ whole genome shotgun (WGS) entry which is preliminary data.</text>
</comment>
<gene>
    <name evidence="3" type="ORF">MKZ38_004095</name>
</gene>
<name>A0AAD5WV37_9PEZI</name>
<feature type="compositionally biased region" description="Basic and acidic residues" evidence="1">
    <location>
        <begin position="300"/>
        <end position="326"/>
    </location>
</feature>
<feature type="compositionally biased region" description="Low complexity" evidence="1">
    <location>
        <begin position="1"/>
        <end position="13"/>
    </location>
</feature>
<feature type="compositionally biased region" description="Basic residues" evidence="1">
    <location>
        <begin position="142"/>
        <end position="152"/>
    </location>
</feature>
<evidence type="ECO:0000256" key="1">
    <source>
        <dbReference type="SAM" id="MobiDB-lite"/>
    </source>
</evidence>
<feature type="compositionally biased region" description="Low complexity" evidence="1">
    <location>
        <begin position="327"/>
        <end position="339"/>
    </location>
</feature>
<protein>
    <recommendedName>
        <fullName evidence="2">ASX DEUBAD domain-containing protein</fullName>
    </recommendedName>
</protein>